<protein>
    <submittedName>
        <fullName evidence="2">Uncharacterized protein</fullName>
    </submittedName>
</protein>
<dbReference type="AlphaFoldDB" id="A0A6A5QMT9"/>
<reference evidence="2" key="1">
    <citation type="journal article" date="2020" name="Stud. Mycol.">
        <title>101 Dothideomycetes genomes: a test case for predicting lifestyles and emergence of pathogens.</title>
        <authorList>
            <person name="Haridas S."/>
            <person name="Albert R."/>
            <person name="Binder M."/>
            <person name="Bloem J."/>
            <person name="Labutti K."/>
            <person name="Salamov A."/>
            <person name="Andreopoulos B."/>
            <person name="Baker S."/>
            <person name="Barry K."/>
            <person name="Bills G."/>
            <person name="Bluhm B."/>
            <person name="Cannon C."/>
            <person name="Castanera R."/>
            <person name="Culley D."/>
            <person name="Daum C."/>
            <person name="Ezra D."/>
            <person name="Gonzalez J."/>
            <person name="Henrissat B."/>
            <person name="Kuo A."/>
            <person name="Liang C."/>
            <person name="Lipzen A."/>
            <person name="Lutzoni F."/>
            <person name="Magnuson J."/>
            <person name="Mondo S."/>
            <person name="Nolan M."/>
            <person name="Ohm R."/>
            <person name="Pangilinan J."/>
            <person name="Park H.-J."/>
            <person name="Ramirez L."/>
            <person name="Alfaro M."/>
            <person name="Sun H."/>
            <person name="Tritt A."/>
            <person name="Yoshinaga Y."/>
            <person name="Zwiers L.-H."/>
            <person name="Turgeon B."/>
            <person name="Goodwin S."/>
            <person name="Spatafora J."/>
            <person name="Crous P."/>
            <person name="Grigoriev I."/>
        </authorList>
    </citation>
    <scope>NUCLEOTIDE SEQUENCE</scope>
    <source>
        <strain evidence="2">HMLAC05119</strain>
    </source>
</reference>
<keyword evidence="1" id="KW-1133">Transmembrane helix</keyword>
<keyword evidence="1" id="KW-0812">Transmembrane</keyword>
<accession>A0A6A5QMT9</accession>
<dbReference type="EMBL" id="ML979136">
    <property type="protein sequence ID" value="KAF1915367.1"/>
    <property type="molecule type" value="Genomic_DNA"/>
</dbReference>
<organism evidence="2 3">
    <name type="scientific">Ampelomyces quisqualis</name>
    <name type="common">Powdery mildew agent</name>
    <dbReference type="NCBI Taxonomy" id="50730"/>
    <lineage>
        <taxon>Eukaryota</taxon>
        <taxon>Fungi</taxon>
        <taxon>Dikarya</taxon>
        <taxon>Ascomycota</taxon>
        <taxon>Pezizomycotina</taxon>
        <taxon>Dothideomycetes</taxon>
        <taxon>Pleosporomycetidae</taxon>
        <taxon>Pleosporales</taxon>
        <taxon>Pleosporineae</taxon>
        <taxon>Phaeosphaeriaceae</taxon>
        <taxon>Ampelomyces</taxon>
    </lineage>
</organism>
<sequence length="74" mass="8445">MLIPAEAYNEKRPKANAPNFQIMFLAPFCLTRAFGFIAVCQAKRTPAFVRSNYPCVVMHIQFSWASTRTRVCES</sequence>
<evidence type="ECO:0000256" key="1">
    <source>
        <dbReference type="SAM" id="Phobius"/>
    </source>
</evidence>
<gene>
    <name evidence="2" type="ORF">BDU57DRAFT_271143</name>
</gene>
<keyword evidence="3" id="KW-1185">Reference proteome</keyword>
<name>A0A6A5QMT9_AMPQU</name>
<feature type="transmembrane region" description="Helical" evidence="1">
    <location>
        <begin position="20"/>
        <end position="40"/>
    </location>
</feature>
<evidence type="ECO:0000313" key="2">
    <source>
        <dbReference type="EMBL" id="KAF1915367.1"/>
    </source>
</evidence>
<proteinExistence type="predicted"/>
<evidence type="ECO:0000313" key="3">
    <source>
        <dbReference type="Proteomes" id="UP000800096"/>
    </source>
</evidence>
<dbReference type="Proteomes" id="UP000800096">
    <property type="component" value="Unassembled WGS sequence"/>
</dbReference>
<keyword evidence="1" id="KW-0472">Membrane</keyword>